<dbReference type="EMBL" id="BSYO01000154">
    <property type="protein sequence ID" value="GMH32159.1"/>
    <property type="molecule type" value="Genomic_DNA"/>
</dbReference>
<name>A0AAD3Y923_NEPGR</name>
<protein>
    <submittedName>
        <fullName evidence="2">Uncharacterized protein</fullName>
    </submittedName>
</protein>
<keyword evidence="3" id="KW-1185">Reference proteome</keyword>
<gene>
    <name evidence="2" type="ORF">Nepgr_034003</name>
</gene>
<dbReference type="AlphaFoldDB" id="A0AAD3Y923"/>
<proteinExistence type="predicted"/>
<evidence type="ECO:0000313" key="3">
    <source>
        <dbReference type="Proteomes" id="UP001279734"/>
    </source>
</evidence>
<organism evidence="2 3">
    <name type="scientific">Nepenthes gracilis</name>
    <name type="common">Slender pitcher plant</name>
    <dbReference type="NCBI Taxonomy" id="150966"/>
    <lineage>
        <taxon>Eukaryota</taxon>
        <taxon>Viridiplantae</taxon>
        <taxon>Streptophyta</taxon>
        <taxon>Embryophyta</taxon>
        <taxon>Tracheophyta</taxon>
        <taxon>Spermatophyta</taxon>
        <taxon>Magnoliopsida</taxon>
        <taxon>eudicotyledons</taxon>
        <taxon>Gunneridae</taxon>
        <taxon>Pentapetalae</taxon>
        <taxon>Caryophyllales</taxon>
        <taxon>Nepenthaceae</taxon>
        <taxon>Nepenthes</taxon>
    </lineage>
</organism>
<accession>A0AAD3Y923</accession>
<sequence length="252" mass="27735">MSLLSIASVAPKTASVASQDCERCSCNHERLPPNHEGRLKTASCRSQDAPKSRLAPVSPPGDRVVSPQRRLRCRLTLTSFSPKIARLPQQARRVSPQRLGESRFQDGRVSLAQDCESLLKTGRGVGKPQRRPRSRPRSRVSLPTPRVSLPKMSSVAPKDRECHSLHAECRSQDWASVAPKDALCRLRARPKVAPRPRVSPPITASVTTRRLMSLPKTRVSLPKTAAAGQSTSVAPKTGRVSRQDRECRPQDV</sequence>
<reference evidence="2" key="1">
    <citation type="submission" date="2023-05" db="EMBL/GenBank/DDBJ databases">
        <title>Nepenthes gracilis genome sequencing.</title>
        <authorList>
            <person name="Fukushima K."/>
        </authorList>
    </citation>
    <scope>NUCLEOTIDE SEQUENCE</scope>
    <source>
        <strain evidence="2">SING2019-196</strain>
    </source>
</reference>
<comment type="caution">
    <text evidence="2">The sequence shown here is derived from an EMBL/GenBank/DDBJ whole genome shotgun (WGS) entry which is preliminary data.</text>
</comment>
<feature type="region of interest" description="Disordered" evidence="1">
    <location>
        <begin position="35"/>
        <end position="67"/>
    </location>
</feature>
<feature type="compositionally biased region" description="Basic residues" evidence="1">
    <location>
        <begin position="128"/>
        <end position="138"/>
    </location>
</feature>
<dbReference type="Proteomes" id="UP001279734">
    <property type="component" value="Unassembled WGS sequence"/>
</dbReference>
<feature type="region of interest" description="Disordered" evidence="1">
    <location>
        <begin position="120"/>
        <end position="158"/>
    </location>
</feature>
<feature type="region of interest" description="Disordered" evidence="1">
    <location>
        <begin position="215"/>
        <end position="252"/>
    </location>
</feature>
<evidence type="ECO:0000256" key="1">
    <source>
        <dbReference type="SAM" id="MobiDB-lite"/>
    </source>
</evidence>
<feature type="compositionally biased region" description="Basic and acidic residues" evidence="1">
    <location>
        <begin position="241"/>
        <end position="252"/>
    </location>
</feature>
<evidence type="ECO:0000313" key="2">
    <source>
        <dbReference type="EMBL" id="GMH32159.1"/>
    </source>
</evidence>
<feature type="compositionally biased region" description="Low complexity" evidence="1">
    <location>
        <begin position="139"/>
        <end position="148"/>
    </location>
</feature>